<dbReference type="Proteomes" id="UP001732780">
    <property type="component" value="Chromosome 15"/>
</dbReference>
<protein>
    <submittedName>
        <fullName evidence="2">EH domain-binding protein 1 isoform X3</fullName>
    </submittedName>
</protein>
<dbReference type="RefSeq" id="XP_074197305.1">
    <property type="nucleotide sequence ID" value="XM_074341204.1"/>
</dbReference>
<evidence type="ECO:0000313" key="2">
    <source>
        <dbReference type="RefSeq" id="XP_074197305.1"/>
    </source>
</evidence>
<keyword evidence="1" id="KW-1185">Reference proteome</keyword>
<evidence type="ECO:0000313" key="1">
    <source>
        <dbReference type="Proteomes" id="UP001732780"/>
    </source>
</evidence>
<accession>A0AC58NHR3</accession>
<organism evidence="1 2">
    <name type="scientific">Camelus bactrianus</name>
    <name type="common">Bactrian camel</name>
    <dbReference type="NCBI Taxonomy" id="9837"/>
    <lineage>
        <taxon>Eukaryota</taxon>
        <taxon>Metazoa</taxon>
        <taxon>Chordata</taxon>
        <taxon>Craniata</taxon>
        <taxon>Vertebrata</taxon>
        <taxon>Euteleostomi</taxon>
        <taxon>Mammalia</taxon>
        <taxon>Eutheria</taxon>
        <taxon>Laurasiatheria</taxon>
        <taxon>Artiodactyla</taxon>
        <taxon>Tylopoda</taxon>
        <taxon>Camelidae</taxon>
        <taxon>Camelus</taxon>
    </lineage>
</organism>
<gene>
    <name evidence="2" type="primary">EHBP1</name>
</gene>
<proteinExistence type="predicted"/>
<sequence length="1161" mass="132672">MASVWKRLQRVGKHASKFQFVASYQELMVECTKKWQPDKLVVVWTRRSRRKSSKAHSWQPGIKNPYRGVVVWPVPENIEITVTLFKDPHAEEFEDKEWTFVIENESPSGRRKALATSSINMKQYASPMPTQTDVKLKFKPLSKKVVSATLQFSLSCIFLREGKATDEDMQSLASLMSMKQADIGNLDDFEEDNEEDDENRVNQEEKAAKITELINKLNFLDEAEKDLATVNLNPFGDPHVAELNPFGDPDSEEQISETVSPKKPEESFYNNSYNPFKEVQTPQYLNPFDEPETFVTIKDSPPQPTKRKNLRPVDMSKYLYADSSRTEEEELDETNPFYEPKPTPPPNNLVNPIQEVETERRVKRKAPAPPTISPMTGGVNENIVVSAGRDLSTSPKPSPIPSPVLGRKPNASQSLLVWCKEVTKNYRGVKITNFTTSWRNGLSFCAILHHFRPDLIDYKSLNPQDIKENNKKAYDGFASIGISRLLEPSDMVLLAIPDKLTVMTYLYQIRAHFSGQELNVVQIEENSSKSTYKVGNYETDTNSSVDQEKFYAELSDLKRAPELQQPPSRAVDFLSQDDSVFVNDSGVGESESEHQTPDDHLSPSTASPYCRRTKSDTEPQKSQQSSGRTSGSDDPGMCYSTDSNHAQALLGKKRLLKTETLELSDLYVSDKKKDVSPPFICDETNEQKLQTLDISSNLEQEKSENSRPLECRSDPESPVKKPSLSPTSKLGYSYTRDADLAKKKRTSLRQTESDPDADRTTLNHADHLAKTVQHRMLSRQEELKERARVLLEQARRDAALKAGNKQNTSTATPPCNRQLSDQQDEERRRQLRERARQLIAEARSGVKMSELSSYSEMAAEKLKERSKASGEQNTKLMDLKLKKLLETQPQVTNSLSTAAQKTVTEGSEQDIKNGTEDLRAERLQKATERFRNPVVFSKDSTVRKTQLQSFSQYVENRPEMKRQRSIQEDTKKGNEEKAAITETQRKPSEDEVLNKGFKDTSQYVVGELAALENEQKQIDTRAALVEKRLRYLMDTGRNTEEEEAMMQEWFMLVNKKNALIRRMNQLSLLEKEHDLERRYELLNRELRAMLAIEDWQKTEAQKRREQLLLDELVALVDKRDALVRDLDAQEKQAEEEDEHLERTLEQNKGKMAKKEEKCVLQ</sequence>
<name>A0AC58NHR3_CAMBA</name>
<reference evidence="2" key="1">
    <citation type="submission" date="2025-08" db="UniProtKB">
        <authorList>
            <consortium name="RefSeq"/>
        </authorList>
    </citation>
    <scope>IDENTIFICATION</scope>
    <source>
        <tissue evidence="2">Blood</tissue>
    </source>
</reference>